<dbReference type="Gene3D" id="3.90.226.10">
    <property type="entry name" value="2-enoyl-CoA Hydratase, Chain A, domain 1"/>
    <property type="match status" value="1"/>
</dbReference>
<dbReference type="PANTHER" id="PTHR11941">
    <property type="entry name" value="ENOYL-COA HYDRATASE-RELATED"/>
    <property type="match status" value="1"/>
</dbReference>
<dbReference type="InterPro" id="IPR001753">
    <property type="entry name" value="Enoyl-CoA_hydra/iso"/>
</dbReference>
<evidence type="ECO:0000313" key="6">
    <source>
        <dbReference type="Proteomes" id="UP001499882"/>
    </source>
</evidence>
<dbReference type="PANTHER" id="PTHR11941:SF169">
    <property type="entry name" value="(7AS)-7A-METHYL-1,5-DIOXO-2,3,5,6,7,7A-HEXAHYDRO-1H-INDENE-CARBOXYL-COA HYDROLASE"/>
    <property type="match status" value="1"/>
</dbReference>
<dbReference type="Pfam" id="PF00378">
    <property type="entry name" value="ECH_1"/>
    <property type="match status" value="1"/>
</dbReference>
<accession>A0ABP8Z0J2</accession>
<proteinExistence type="inferred from homology"/>
<feature type="region of interest" description="Disordered" evidence="4">
    <location>
        <begin position="251"/>
        <end position="273"/>
    </location>
</feature>
<dbReference type="CDD" id="cd06558">
    <property type="entry name" value="crotonase-like"/>
    <property type="match status" value="1"/>
</dbReference>
<evidence type="ECO:0000256" key="2">
    <source>
        <dbReference type="ARBA" id="ARBA00023098"/>
    </source>
</evidence>
<keyword evidence="6" id="KW-1185">Reference proteome</keyword>
<comment type="similarity">
    <text evidence="1">Belongs to the enoyl-CoA hydratase/isomerase family.</text>
</comment>
<reference evidence="6" key="1">
    <citation type="journal article" date="2019" name="Int. J. Syst. Evol. Microbiol.">
        <title>The Global Catalogue of Microorganisms (GCM) 10K type strain sequencing project: providing services to taxonomists for standard genome sequencing and annotation.</title>
        <authorList>
            <consortium name="The Broad Institute Genomics Platform"/>
            <consortium name="The Broad Institute Genome Sequencing Center for Infectious Disease"/>
            <person name="Wu L."/>
            <person name="Ma J."/>
        </authorList>
    </citation>
    <scope>NUCLEOTIDE SEQUENCE [LARGE SCALE GENOMIC DNA]</scope>
    <source>
        <strain evidence="6">JCM 18532</strain>
    </source>
</reference>
<dbReference type="SUPFAM" id="SSF52096">
    <property type="entry name" value="ClpP/crotonase"/>
    <property type="match status" value="1"/>
</dbReference>
<sequence>MVNETSSSPAPVDEASPELKFEHLEIELDAELALVWLARPPVNSVSQEMYREIRRLFADPGAHLPGAKAIVLAGRGRHFCAGNDLHEFGTLTPENSDERMAEVRAAFFAIQDCSIPVVGAVQGAAVGTGLAIAASCDFVIAADDARFGTPELGVGIMGGARHLGRLVPEPVVRWMYLTGDPIDVRRLEALGSVIEVTTAEQVVERAREHAGRIVRHSAAAIKMAKRSLNAIETMDLQPGYAFEQSLTRELSGHPDSLEARRATLERRQPTYTD</sequence>
<evidence type="ECO:0000256" key="1">
    <source>
        <dbReference type="ARBA" id="ARBA00005254"/>
    </source>
</evidence>
<protein>
    <submittedName>
        <fullName evidence="5">Enoyl-CoA hydratase-related protein</fullName>
    </submittedName>
</protein>
<dbReference type="InterPro" id="IPR029045">
    <property type="entry name" value="ClpP/crotonase-like_dom_sf"/>
</dbReference>
<organism evidence="5 6">
    <name type="scientific">Nocardioides endophyticus</name>
    <dbReference type="NCBI Taxonomy" id="1353775"/>
    <lineage>
        <taxon>Bacteria</taxon>
        <taxon>Bacillati</taxon>
        <taxon>Actinomycetota</taxon>
        <taxon>Actinomycetes</taxon>
        <taxon>Propionibacteriales</taxon>
        <taxon>Nocardioidaceae</taxon>
        <taxon>Nocardioides</taxon>
    </lineage>
</organism>
<name>A0ABP8Z0J2_9ACTN</name>
<dbReference type="Proteomes" id="UP001499882">
    <property type="component" value="Unassembled WGS sequence"/>
</dbReference>
<gene>
    <name evidence="5" type="ORF">GCM10023350_28660</name>
</gene>
<evidence type="ECO:0000256" key="3">
    <source>
        <dbReference type="ARBA" id="ARBA00023239"/>
    </source>
</evidence>
<comment type="caution">
    <text evidence="5">The sequence shown here is derived from an EMBL/GenBank/DDBJ whole genome shotgun (WGS) entry which is preliminary data.</text>
</comment>
<evidence type="ECO:0000256" key="4">
    <source>
        <dbReference type="SAM" id="MobiDB-lite"/>
    </source>
</evidence>
<dbReference type="EMBL" id="BAABKN010000015">
    <property type="protein sequence ID" value="GAA4742166.1"/>
    <property type="molecule type" value="Genomic_DNA"/>
</dbReference>
<keyword evidence="2" id="KW-0443">Lipid metabolism</keyword>
<evidence type="ECO:0000313" key="5">
    <source>
        <dbReference type="EMBL" id="GAA4742166.1"/>
    </source>
</evidence>
<keyword evidence="3" id="KW-0456">Lyase</keyword>